<protein>
    <submittedName>
        <fullName evidence="9">Oxidoreductase</fullName>
    </submittedName>
</protein>
<dbReference type="InterPro" id="IPR017938">
    <property type="entry name" value="Riboflavin_synthase-like_b-brl"/>
</dbReference>
<keyword evidence="6" id="KW-0411">Iron-sulfur</keyword>
<feature type="domain" description="2Fe-2S ferredoxin-type" evidence="7">
    <location>
        <begin position="237"/>
        <end position="322"/>
    </location>
</feature>
<feature type="domain" description="FAD-binding FR-type" evidence="8">
    <location>
        <begin position="7"/>
        <end position="109"/>
    </location>
</feature>
<evidence type="ECO:0000256" key="5">
    <source>
        <dbReference type="ARBA" id="ARBA00023004"/>
    </source>
</evidence>
<dbReference type="InterPro" id="IPR036010">
    <property type="entry name" value="2Fe-2S_ferredoxin-like_sf"/>
</dbReference>
<evidence type="ECO:0000256" key="3">
    <source>
        <dbReference type="ARBA" id="ARBA00022723"/>
    </source>
</evidence>
<reference evidence="9 10" key="1">
    <citation type="submission" date="2020-02" db="EMBL/GenBank/DDBJ databases">
        <title>Nitrogenibacter mangrovi gen. nov., sp. nov. isolated from mangrove sediment, a denitrifying betaproteobacterium.</title>
        <authorList>
            <person name="Liao H."/>
            <person name="Tian Y."/>
        </authorList>
    </citation>
    <scope>NUCLEOTIDE SEQUENCE [LARGE SCALE GENOMIC DNA]</scope>
    <source>
        <strain evidence="9 10">M9-3-2</strain>
    </source>
</reference>
<dbReference type="Proteomes" id="UP000501991">
    <property type="component" value="Chromosome"/>
</dbReference>
<dbReference type="InterPro" id="IPR017927">
    <property type="entry name" value="FAD-bd_FR_type"/>
</dbReference>
<dbReference type="SUPFAM" id="SSF54292">
    <property type="entry name" value="2Fe-2S ferredoxin-like"/>
    <property type="match status" value="1"/>
</dbReference>
<dbReference type="Gene3D" id="2.40.30.10">
    <property type="entry name" value="Translation factors"/>
    <property type="match status" value="1"/>
</dbReference>
<dbReference type="CDD" id="cd00207">
    <property type="entry name" value="fer2"/>
    <property type="match status" value="1"/>
</dbReference>
<dbReference type="Pfam" id="PF00175">
    <property type="entry name" value="NAD_binding_1"/>
    <property type="match status" value="1"/>
</dbReference>
<dbReference type="PROSITE" id="PS00197">
    <property type="entry name" value="2FE2S_FER_1"/>
    <property type="match status" value="1"/>
</dbReference>
<dbReference type="SUPFAM" id="SSF52343">
    <property type="entry name" value="Ferredoxin reductase-like, C-terminal NADP-linked domain"/>
    <property type="match status" value="1"/>
</dbReference>
<name>A0A6C1B257_9RHOO</name>
<dbReference type="PANTHER" id="PTHR47354">
    <property type="entry name" value="NADH OXIDOREDUCTASE HCR"/>
    <property type="match status" value="1"/>
</dbReference>
<dbReference type="InterPro" id="IPR039261">
    <property type="entry name" value="FNR_nucleotide-bd"/>
</dbReference>
<dbReference type="SUPFAM" id="SSF63380">
    <property type="entry name" value="Riboflavin synthase domain-like"/>
    <property type="match status" value="1"/>
</dbReference>
<sequence>MQNQEPRDLLRLTVADVACEACDILRIELRARDNRVLPGFEAGAHVEIRLPGGMVRHYSLLNDPAERDRYCIAVARVSDGRGGSALIHQQLRVGMEVLVSAPRNNFPLDGSDAPCVFIAGGIGITPFLSMIRTCVRIGRPWQLHYGTRNRLRAAFYEVLTAEFPRQCHLHFDDEAGGAPLEVASLIEAVPVHSHLYCCGPTPMMEAVKHATADWPAEQIHFEWFSSPELPNRAESAFDVIIASTGARYPVPPGKSILEVLEAHGALVPAACREGLCATCRTRVLEGVPEHRDCVLTQAEREANDQMLICVSRALSDKIVLDL</sequence>
<dbReference type="CDD" id="cd06185">
    <property type="entry name" value="PDR_like"/>
    <property type="match status" value="1"/>
</dbReference>
<dbReference type="RefSeq" id="WP_173764810.1">
    <property type="nucleotide sequence ID" value="NZ_CP048836.1"/>
</dbReference>
<dbReference type="KEGG" id="azq:G3580_08320"/>
<dbReference type="PANTHER" id="PTHR47354:SF1">
    <property type="entry name" value="CARNITINE MONOOXYGENASE REDUCTASE SUBUNIT"/>
    <property type="match status" value="1"/>
</dbReference>
<accession>A0A6C1B257</accession>
<keyword evidence="2" id="KW-0001">2Fe-2S</keyword>
<dbReference type="AlphaFoldDB" id="A0A6C1B257"/>
<gene>
    <name evidence="9" type="ORF">G3580_08320</name>
</gene>
<dbReference type="InterPro" id="IPR001433">
    <property type="entry name" value="OxRdtase_FAD/NAD-bd"/>
</dbReference>
<dbReference type="GO" id="GO:0016491">
    <property type="term" value="F:oxidoreductase activity"/>
    <property type="evidence" value="ECO:0007669"/>
    <property type="project" value="UniProtKB-KW"/>
</dbReference>
<evidence type="ECO:0000313" key="10">
    <source>
        <dbReference type="Proteomes" id="UP000501991"/>
    </source>
</evidence>
<dbReference type="Gene3D" id="3.10.20.30">
    <property type="match status" value="1"/>
</dbReference>
<dbReference type="InterPro" id="IPR001041">
    <property type="entry name" value="2Fe-2S_ferredoxin-type"/>
</dbReference>
<keyword evidence="10" id="KW-1185">Reference proteome</keyword>
<dbReference type="InterPro" id="IPR006058">
    <property type="entry name" value="2Fe2S_fd_BS"/>
</dbReference>
<evidence type="ECO:0000256" key="1">
    <source>
        <dbReference type="ARBA" id="ARBA00022630"/>
    </source>
</evidence>
<keyword evidence="4" id="KW-0560">Oxidoreductase</keyword>
<dbReference type="EMBL" id="CP048836">
    <property type="protein sequence ID" value="QID17647.1"/>
    <property type="molecule type" value="Genomic_DNA"/>
</dbReference>
<dbReference type="PROSITE" id="PS51085">
    <property type="entry name" value="2FE2S_FER_2"/>
    <property type="match status" value="1"/>
</dbReference>
<dbReference type="Gene3D" id="3.40.50.80">
    <property type="entry name" value="Nucleotide-binding domain of ferredoxin-NADP reductase (FNR) module"/>
    <property type="match status" value="1"/>
</dbReference>
<evidence type="ECO:0000256" key="6">
    <source>
        <dbReference type="ARBA" id="ARBA00023014"/>
    </source>
</evidence>
<dbReference type="InterPro" id="IPR012675">
    <property type="entry name" value="Beta-grasp_dom_sf"/>
</dbReference>
<dbReference type="GO" id="GO:0051537">
    <property type="term" value="F:2 iron, 2 sulfur cluster binding"/>
    <property type="evidence" value="ECO:0007669"/>
    <property type="project" value="UniProtKB-KW"/>
</dbReference>
<dbReference type="InterPro" id="IPR050415">
    <property type="entry name" value="MRET"/>
</dbReference>
<evidence type="ECO:0000256" key="4">
    <source>
        <dbReference type="ARBA" id="ARBA00023002"/>
    </source>
</evidence>
<organism evidence="9 10">
    <name type="scientific">Nitrogeniibacter mangrovi</name>
    <dbReference type="NCBI Taxonomy" id="2016596"/>
    <lineage>
        <taxon>Bacteria</taxon>
        <taxon>Pseudomonadati</taxon>
        <taxon>Pseudomonadota</taxon>
        <taxon>Betaproteobacteria</taxon>
        <taxon>Rhodocyclales</taxon>
        <taxon>Zoogloeaceae</taxon>
        <taxon>Nitrogeniibacter</taxon>
    </lineage>
</organism>
<proteinExistence type="predicted"/>
<dbReference type="PROSITE" id="PS51384">
    <property type="entry name" value="FAD_FR"/>
    <property type="match status" value="1"/>
</dbReference>
<evidence type="ECO:0000259" key="8">
    <source>
        <dbReference type="PROSITE" id="PS51384"/>
    </source>
</evidence>
<evidence type="ECO:0000256" key="2">
    <source>
        <dbReference type="ARBA" id="ARBA00022714"/>
    </source>
</evidence>
<dbReference type="GO" id="GO:0046872">
    <property type="term" value="F:metal ion binding"/>
    <property type="evidence" value="ECO:0007669"/>
    <property type="project" value="UniProtKB-KW"/>
</dbReference>
<dbReference type="Pfam" id="PF00111">
    <property type="entry name" value="Fer2"/>
    <property type="match status" value="1"/>
</dbReference>
<keyword evidence="1" id="KW-0285">Flavoprotein</keyword>
<evidence type="ECO:0000259" key="7">
    <source>
        <dbReference type="PROSITE" id="PS51085"/>
    </source>
</evidence>
<keyword evidence="5" id="KW-0408">Iron</keyword>
<keyword evidence="3" id="KW-0479">Metal-binding</keyword>
<dbReference type="PRINTS" id="PR00409">
    <property type="entry name" value="PHDIOXRDTASE"/>
</dbReference>
<evidence type="ECO:0000313" key="9">
    <source>
        <dbReference type="EMBL" id="QID17647.1"/>
    </source>
</evidence>